<accession>A0A5E4RD57</accession>
<dbReference type="RefSeq" id="WP_150682491.1">
    <property type="nucleotide sequence ID" value="NZ_CABPSI010000001.1"/>
</dbReference>
<dbReference type="Proteomes" id="UP000333828">
    <property type="component" value="Unassembled WGS sequence"/>
</dbReference>
<evidence type="ECO:0000313" key="3">
    <source>
        <dbReference type="Proteomes" id="UP000333828"/>
    </source>
</evidence>
<proteinExistence type="predicted"/>
<feature type="transmembrane region" description="Helical" evidence="1">
    <location>
        <begin position="7"/>
        <end position="28"/>
    </location>
</feature>
<dbReference type="EMBL" id="CABPSI010000001">
    <property type="protein sequence ID" value="VVD61306.1"/>
    <property type="molecule type" value="Genomic_DNA"/>
</dbReference>
<reference evidence="2 3" key="1">
    <citation type="submission" date="2019-08" db="EMBL/GenBank/DDBJ databases">
        <authorList>
            <person name="Peeters C."/>
        </authorList>
    </citation>
    <scope>NUCLEOTIDE SEQUENCE [LARGE SCALE GENOMIC DNA]</scope>
    <source>
        <strain evidence="2 3">LMG 31115</strain>
    </source>
</reference>
<keyword evidence="1" id="KW-1133">Transmembrane helix</keyword>
<sequence length="676" mass="72423">MRSKQRGVFLIGATIAVAILGLLIAFWGRHQMQQMRIEKGERIGEALKVLGHHVQDFMVQHHGEIKTLFGGKDPRITLKIPAGEITLTRRFNGYFQATTIEDLTVDKLIRATGAKGIGASPPLSGAQYHIVVYSDNCADEKQPCDINAVTYLSAPIKSTYSTEPDWVASGAALTKLGALGGISRHDAPGTFRFLDGNGTVVNTVQNPAQPAVAGLLAMRGGYQTSAQDAFLRRDGTRAMTGDLNMAGPNGSKDIVGARNISATERVTASSVFATKNLVAGYSKDKHDELIKTMDGGVIAEGGIYSGKNVVAVGEVSADGDVHTKKSVRADVDVKAKGNVLAGGTLTANGATINGTLSVTGTGASVKLGEVTIGSDQRSMTVRNDVWGYGDVWAAGKLWSERGVIQLDGKVGGTCKERGIGLNADGRVMSCQNGTWQLGSAPKDPSEIPDDLREKIENGGRVGYVRWELVSGTFNAFKAFKPDCGSSTKVEVYNGFACQIDVLKNYCARPPQLVQRAQEHTTLTYELPAAGNEGGGIGGAVFSLTCLTRDAHSVMLKYMGGGNVAYTKLLDKSYAKRKAAAEMDLADLIASSRQPALAANVLIEKYRCWIGDGGETYNLDDEAGGPWDYCEMAADERKYHCDQPNQIRDLYRDANTGSWMMRIKQRSAGAKCIKFAR</sequence>
<name>A0A5E4RD57_9BURK</name>
<protein>
    <submittedName>
        <fullName evidence="2">Uncharacterized protein</fullName>
    </submittedName>
</protein>
<evidence type="ECO:0000256" key="1">
    <source>
        <dbReference type="SAM" id="Phobius"/>
    </source>
</evidence>
<keyword evidence="1" id="KW-0472">Membrane</keyword>
<evidence type="ECO:0000313" key="2">
    <source>
        <dbReference type="EMBL" id="VVD61306.1"/>
    </source>
</evidence>
<keyword evidence="1" id="KW-0812">Transmembrane</keyword>
<keyword evidence="3" id="KW-1185">Reference proteome</keyword>
<dbReference type="AlphaFoldDB" id="A0A5E4RD57"/>
<gene>
    <name evidence="2" type="ORF">PIN31115_00109</name>
</gene>
<organism evidence="2 3">
    <name type="scientific">Pandoraea iniqua</name>
    <dbReference type="NCBI Taxonomy" id="2508288"/>
    <lineage>
        <taxon>Bacteria</taxon>
        <taxon>Pseudomonadati</taxon>
        <taxon>Pseudomonadota</taxon>
        <taxon>Betaproteobacteria</taxon>
        <taxon>Burkholderiales</taxon>
        <taxon>Burkholderiaceae</taxon>
        <taxon>Pandoraea</taxon>
    </lineage>
</organism>